<dbReference type="SMART" id="SM00754">
    <property type="entry name" value="CHRD"/>
    <property type="match status" value="1"/>
</dbReference>
<accession>A0A1H1JGM9</accession>
<protein>
    <submittedName>
        <fullName evidence="4">CHRD domain-containing protein</fullName>
    </submittedName>
</protein>
<dbReference type="Proteomes" id="UP000199365">
    <property type="component" value="Unassembled WGS sequence"/>
</dbReference>
<dbReference type="RefSeq" id="WP_090807453.1">
    <property type="nucleotide sequence ID" value="NZ_FNKX01000002.1"/>
</dbReference>
<evidence type="ECO:0000256" key="1">
    <source>
        <dbReference type="SAM" id="MobiDB-lite"/>
    </source>
</evidence>
<keyword evidence="5" id="KW-1185">Reference proteome</keyword>
<feature type="chain" id="PRO_5011638795" evidence="2">
    <location>
        <begin position="28"/>
        <end position="153"/>
    </location>
</feature>
<feature type="region of interest" description="Disordered" evidence="1">
    <location>
        <begin position="134"/>
        <end position="153"/>
    </location>
</feature>
<dbReference type="EMBL" id="FNKX01000002">
    <property type="protein sequence ID" value="SDR49176.1"/>
    <property type="molecule type" value="Genomic_DNA"/>
</dbReference>
<dbReference type="InterPro" id="IPR010895">
    <property type="entry name" value="CHRD"/>
</dbReference>
<proteinExistence type="predicted"/>
<dbReference type="PROSITE" id="PS51318">
    <property type="entry name" value="TAT"/>
    <property type="match status" value="1"/>
</dbReference>
<dbReference type="InterPro" id="IPR006311">
    <property type="entry name" value="TAT_signal"/>
</dbReference>
<organism evidence="4 5">
    <name type="scientific">Paraburkholderia tuberum</name>
    <dbReference type="NCBI Taxonomy" id="157910"/>
    <lineage>
        <taxon>Bacteria</taxon>
        <taxon>Pseudomonadati</taxon>
        <taxon>Pseudomonadota</taxon>
        <taxon>Betaproteobacteria</taxon>
        <taxon>Burkholderiales</taxon>
        <taxon>Burkholderiaceae</taxon>
        <taxon>Paraburkholderia</taxon>
    </lineage>
</organism>
<dbReference type="PROSITE" id="PS50933">
    <property type="entry name" value="CHRD"/>
    <property type="match status" value="1"/>
</dbReference>
<reference evidence="5" key="1">
    <citation type="submission" date="2016-10" db="EMBL/GenBank/DDBJ databases">
        <authorList>
            <person name="Varghese N."/>
            <person name="Submissions S."/>
        </authorList>
    </citation>
    <scope>NUCLEOTIDE SEQUENCE [LARGE SCALE GENOMIC DNA]</scope>
    <source>
        <strain evidence="5">DUS833</strain>
    </source>
</reference>
<feature type="domain" description="CHRD" evidence="3">
    <location>
        <begin position="28"/>
        <end position="152"/>
    </location>
</feature>
<dbReference type="Pfam" id="PF07452">
    <property type="entry name" value="CHRD"/>
    <property type="match status" value="1"/>
</dbReference>
<dbReference type="AlphaFoldDB" id="A0A1H1JGM9"/>
<gene>
    <name evidence="4" type="ORF">SAMN05445850_4816</name>
</gene>
<sequence>MSRSITRRAFMVFCGLAFAGTLTLAQAAPVSFEVPLTGAQQVPPVQTPGSGTAKLTYDPSTRVVTWNISFSGLTSPATMAHFHGPAPAGKNAGIKVWLSQKGNMEVTSPITGQATLSPDDAKMFEAGDMYINVHTKDNPNGEIRGQVKPPKGS</sequence>
<name>A0A1H1JGM9_9BURK</name>
<evidence type="ECO:0000256" key="2">
    <source>
        <dbReference type="SAM" id="SignalP"/>
    </source>
</evidence>
<feature type="signal peptide" evidence="2">
    <location>
        <begin position="1"/>
        <end position="27"/>
    </location>
</feature>
<evidence type="ECO:0000313" key="4">
    <source>
        <dbReference type="EMBL" id="SDR49176.1"/>
    </source>
</evidence>
<evidence type="ECO:0000313" key="5">
    <source>
        <dbReference type="Proteomes" id="UP000199365"/>
    </source>
</evidence>
<keyword evidence="2" id="KW-0732">Signal</keyword>
<dbReference type="STRING" id="157910.SAMN05445850_4816"/>
<evidence type="ECO:0000259" key="3">
    <source>
        <dbReference type="PROSITE" id="PS50933"/>
    </source>
</evidence>